<organism evidence="2 3">
    <name type="scientific">Alicyclobacillus hesperidum</name>
    <dbReference type="NCBI Taxonomy" id="89784"/>
    <lineage>
        <taxon>Bacteria</taxon>
        <taxon>Bacillati</taxon>
        <taxon>Bacillota</taxon>
        <taxon>Bacilli</taxon>
        <taxon>Bacillales</taxon>
        <taxon>Alicyclobacillaceae</taxon>
        <taxon>Alicyclobacillus</taxon>
    </lineage>
</organism>
<keyword evidence="1" id="KW-1133">Transmembrane helix</keyword>
<evidence type="ECO:0000313" key="2">
    <source>
        <dbReference type="EMBL" id="GLV13543.1"/>
    </source>
</evidence>
<keyword evidence="1" id="KW-0472">Membrane</keyword>
<name>A0AA37U9I3_9BACL</name>
<sequence>MNSTYIVGAALGILAIALFVWRSRVTRGHKGRGWLTSAAVFVWFIWIAYCGFLIGYNAGNQGFSVLSLLHISR</sequence>
<proteinExistence type="predicted"/>
<feature type="transmembrane region" description="Helical" evidence="1">
    <location>
        <begin position="6"/>
        <end position="22"/>
    </location>
</feature>
<gene>
    <name evidence="2" type="ORF">Heshes_12270</name>
</gene>
<protein>
    <submittedName>
        <fullName evidence="2">Uncharacterized protein</fullName>
    </submittedName>
</protein>
<feature type="transmembrane region" description="Helical" evidence="1">
    <location>
        <begin position="34"/>
        <end position="56"/>
    </location>
</feature>
<evidence type="ECO:0000313" key="3">
    <source>
        <dbReference type="Proteomes" id="UP001157137"/>
    </source>
</evidence>
<dbReference type="AlphaFoldDB" id="A0AA37U9I3"/>
<keyword evidence="1" id="KW-0812">Transmembrane</keyword>
<accession>A0AA37U9I3</accession>
<comment type="caution">
    <text evidence="2">The sequence shown here is derived from an EMBL/GenBank/DDBJ whole genome shotgun (WGS) entry which is preliminary data.</text>
</comment>
<dbReference type="Proteomes" id="UP001157137">
    <property type="component" value="Unassembled WGS sequence"/>
</dbReference>
<evidence type="ECO:0000256" key="1">
    <source>
        <dbReference type="SAM" id="Phobius"/>
    </source>
</evidence>
<reference evidence="2" key="1">
    <citation type="submission" date="2023-02" db="EMBL/GenBank/DDBJ databases">
        <title>Proposal of a novel subspecies: Alicyclobacillus hesperidum subspecies aegle.</title>
        <authorList>
            <person name="Goto K."/>
            <person name="Fujii T."/>
            <person name="Yasui K."/>
            <person name="Mochida K."/>
            <person name="Kato-Tanaka Y."/>
            <person name="Morohoshi S."/>
            <person name="An S.Y."/>
            <person name="Kasai H."/>
            <person name="Yokota A."/>
        </authorList>
    </citation>
    <scope>NUCLEOTIDE SEQUENCE</scope>
    <source>
        <strain evidence="2">DSM 12766</strain>
    </source>
</reference>
<dbReference type="EMBL" id="BSRA01000006">
    <property type="protein sequence ID" value="GLV13543.1"/>
    <property type="molecule type" value="Genomic_DNA"/>
</dbReference>